<dbReference type="EMBL" id="PDOC01000013">
    <property type="protein sequence ID" value="PIL43515.1"/>
    <property type="molecule type" value="Genomic_DNA"/>
</dbReference>
<dbReference type="AlphaFoldDB" id="A0A2G8TBU6"/>
<comment type="caution">
    <text evidence="1">The sequence shown here is derived from an EMBL/GenBank/DDBJ whole genome shotgun (WGS) entry which is preliminary data.</text>
</comment>
<gene>
    <name evidence="1" type="ORF">CR105_18580</name>
</gene>
<evidence type="ECO:0000313" key="2">
    <source>
        <dbReference type="Proteomes" id="UP000230390"/>
    </source>
</evidence>
<protein>
    <recommendedName>
        <fullName evidence="3">Tautomerase family protein</fullName>
    </recommendedName>
</protein>
<evidence type="ECO:0000313" key="1">
    <source>
        <dbReference type="EMBL" id="PIL43515.1"/>
    </source>
</evidence>
<dbReference type="RefSeq" id="WP_099790920.1">
    <property type="nucleotide sequence ID" value="NZ_JBHLYV010000019.1"/>
</dbReference>
<dbReference type="PANTHER" id="PTHR38460:SF1">
    <property type="entry name" value="TAUTOMERASE YOLI-RELATED"/>
    <property type="match status" value="1"/>
</dbReference>
<dbReference type="Proteomes" id="UP000230390">
    <property type="component" value="Unassembled WGS sequence"/>
</dbReference>
<evidence type="ECO:0008006" key="3">
    <source>
        <dbReference type="Google" id="ProtNLM"/>
    </source>
</evidence>
<reference evidence="1 2" key="1">
    <citation type="submission" date="2017-10" db="EMBL/GenBank/DDBJ databases">
        <title>Massilia psychrophilum sp. nov., a novel purple-pigmented bacterium isolated from Tianshan glacier, Xinjiang Municipality, China.</title>
        <authorList>
            <person name="Wang H."/>
        </authorList>
    </citation>
    <scope>NUCLEOTIDE SEQUENCE [LARGE SCALE GENOMIC DNA]</scope>
    <source>
        <strain evidence="1 2">JCM 30074</strain>
    </source>
</reference>
<keyword evidence="2" id="KW-1185">Reference proteome</keyword>
<name>A0A2G8TBU6_9BURK</name>
<accession>A0A2G8TBU6</accession>
<dbReference type="Gene3D" id="3.30.429.10">
    <property type="entry name" value="Macrophage Migration Inhibitory Factor"/>
    <property type="match status" value="1"/>
</dbReference>
<organism evidence="1 2">
    <name type="scientific">Massilia eurypsychrophila</name>
    <dbReference type="NCBI Taxonomy" id="1485217"/>
    <lineage>
        <taxon>Bacteria</taxon>
        <taxon>Pseudomonadati</taxon>
        <taxon>Pseudomonadota</taxon>
        <taxon>Betaproteobacteria</taxon>
        <taxon>Burkholderiales</taxon>
        <taxon>Oxalobacteraceae</taxon>
        <taxon>Telluria group</taxon>
        <taxon>Massilia</taxon>
    </lineage>
</organism>
<dbReference type="InterPro" id="IPR037479">
    <property type="entry name" value="Tauto_MSAD"/>
</dbReference>
<dbReference type="PANTHER" id="PTHR38460">
    <property type="entry name" value="TAUTOMERASE YOLI-RELATED"/>
    <property type="match status" value="1"/>
</dbReference>
<dbReference type="InterPro" id="IPR014347">
    <property type="entry name" value="Tautomerase/MIF_sf"/>
</dbReference>
<dbReference type="Pfam" id="PF14552">
    <property type="entry name" value="Tautomerase_2"/>
    <property type="match status" value="1"/>
</dbReference>
<dbReference type="SUPFAM" id="SSF55331">
    <property type="entry name" value="Tautomerase/MIF"/>
    <property type="match status" value="1"/>
</dbReference>
<dbReference type="OrthoDB" id="9804765at2"/>
<proteinExistence type="predicted"/>
<sequence length="158" mass="17607">MISEHAHADLLIDPTYFGIDRSEGAIIIQVMLNESRARVEKKKLFFKALVDGLHERLGMRREDVAINLVEVKKENWSLGNGEAQYANNWSSSGPRRRCGLPESGRQAGGDGGIRIAAGAPHAHWLSAIVLRWYPACSSWAAYQSLCRRCDDKPTWTGT</sequence>